<dbReference type="EMBL" id="JAIMJA010000019">
    <property type="protein sequence ID" value="MCE2596428.1"/>
    <property type="molecule type" value="Genomic_DNA"/>
</dbReference>
<name>A0ABS8WCZ7_9GAMM</name>
<feature type="domain" description="N-acetyltransferase" evidence="1">
    <location>
        <begin position="8"/>
        <end position="137"/>
    </location>
</feature>
<dbReference type="PANTHER" id="PTHR43233">
    <property type="entry name" value="FAMILY N-ACETYLTRANSFERASE, PUTATIVE (AFU_ORTHOLOGUE AFUA_6G03350)-RELATED"/>
    <property type="match status" value="1"/>
</dbReference>
<dbReference type="SUPFAM" id="SSF55729">
    <property type="entry name" value="Acyl-CoA N-acyltransferases (Nat)"/>
    <property type="match status" value="1"/>
</dbReference>
<dbReference type="CDD" id="cd04301">
    <property type="entry name" value="NAT_SF"/>
    <property type="match status" value="1"/>
</dbReference>
<gene>
    <name evidence="2" type="ORF">K6Y31_16655</name>
</gene>
<evidence type="ECO:0000313" key="2">
    <source>
        <dbReference type="EMBL" id="MCE2596428.1"/>
    </source>
</evidence>
<proteinExistence type="predicted"/>
<protein>
    <submittedName>
        <fullName evidence="2">GNAT family N-acetyltransferase</fullName>
    </submittedName>
</protein>
<sequence length="137" mass="15514">MAVNGRFNIYNQVDKVDLARVKALLGLSYWAAQRSLEDIATSVQHSQCFSLYDQQLQIGFARIVTDYVSFAYLADVIIDPEYRGQGLGKWLVETVVSDPRWQGKLLLLATDDAHGLYQRHGFAESSKLMGMGIREQR</sequence>
<comment type="caution">
    <text evidence="2">The sequence shown here is derived from an EMBL/GenBank/DDBJ whole genome shotgun (WGS) entry which is preliminary data.</text>
</comment>
<evidence type="ECO:0000259" key="1">
    <source>
        <dbReference type="PROSITE" id="PS51186"/>
    </source>
</evidence>
<dbReference type="Proteomes" id="UP001201273">
    <property type="component" value="Unassembled WGS sequence"/>
</dbReference>
<dbReference type="Gene3D" id="3.40.630.30">
    <property type="match status" value="1"/>
</dbReference>
<dbReference type="PROSITE" id="PS51186">
    <property type="entry name" value="GNAT"/>
    <property type="match status" value="1"/>
</dbReference>
<keyword evidence="3" id="KW-1185">Reference proteome</keyword>
<reference evidence="2 3" key="1">
    <citation type="journal article" date="2022" name="Environ. Microbiol. Rep.">
        <title>Eco-phylogenetic analyses reveal divergent evolution of vitamin B12 metabolism in the marine bacterial family 'Psychromonadaceae'.</title>
        <authorList>
            <person name="Jin X."/>
            <person name="Yang Y."/>
            <person name="Cao H."/>
            <person name="Gao B."/>
            <person name="Zhao Z."/>
        </authorList>
    </citation>
    <scope>NUCLEOTIDE SEQUENCE [LARGE SCALE GENOMIC DNA]</scope>
    <source>
        <strain evidence="2 3">MKS20</strain>
    </source>
</reference>
<organism evidence="2 3">
    <name type="scientific">Motilimonas cestriensis</name>
    <dbReference type="NCBI Taxonomy" id="2742685"/>
    <lineage>
        <taxon>Bacteria</taxon>
        <taxon>Pseudomonadati</taxon>
        <taxon>Pseudomonadota</taxon>
        <taxon>Gammaproteobacteria</taxon>
        <taxon>Alteromonadales</taxon>
        <taxon>Alteromonadales genera incertae sedis</taxon>
        <taxon>Motilimonas</taxon>
    </lineage>
</organism>
<evidence type="ECO:0000313" key="3">
    <source>
        <dbReference type="Proteomes" id="UP001201273"/>
    </source>
</evidence>
<accession>A0ABS8WCZ7</accession>
<dbReference type="Pfam" id="PF13508">
    <property type="entry name" value="Acetyltransf_7"/>
    <property type="match status" value="1"/>
</dbReference>
<dbReference type="InterPro" id="IPR053144">
    <property type="entry name" value="Acetyltransferase_Butenolide"/>
</dbReference>
<dbReference type="PANTHER" id="PTHR43233:SF1">
    <property type="entry name" value="FAMILY N-ACETYLTRANSFERASE, PUTATIVE (AFU_ORTHOLOGUE AFUA_6G03350)-RELATED"/>
    <property type="match status" value="1"/>
</dbReference>
<dbReference type="InterPro" id="IPR016181">
    <property type="entry name" value="Acyl_CoA_acyltransferase"/>
</dbReference>
<dbReference type="InterPro" id="IPR000182">
    <property type="entry name" value="GNAT_dom"/>
</dbReference>